<protein>
    <submittedName>
        <fullName evidence="2">Uncharacterized protein</fullName>
    </submittedName>
</protein>
<feature type="region of interest" description="Disordered" evidence="1">
    <location>
        <begin position="1"/>
        <end position="52"/>
    </location>
</feature>
<dbReference type="EMBL" id="CAKOFQ010006690">
    <property type="protein sequence ID" value="CAH1960888.1"/>
    <property type="molecule type" value="Genomic_DNA"/>
</dbReference>
<evidence type="ECO:0000256" key="1">
    <source>
        <dbReference type="SAM" id="MobiDB-lite"/>
    </source>
</evidence>
<sequence length="52" mass="6056">MENIKRNTHHLSAENIRAHINGRRRNWSQQGRPGMKMGWNSSGMPQQPDDND</sequence>
<evidence type="ECO:0000313" key="3">
    <source>
        <dbReference type="Proteomes" id="UP001152888"/>
    </source>
</evidence>
<comment type="caution">
    <text evidence="2">The sequence shown here is derived from an EMBL/GenBank/DDBJ whole genome shotgun (WGS) entry which is preliminary data.</text>
</comment>
<name>A0A9P0JZW1_ACAOB</name>
<dbReference type="AlphaFoldDB" id="A0A9P0JZW1"/>
<reference evidence="2" key="1">
    <citation type="submission" date="2022-03" db="EMBL/GenBank/DDBJ databases">
        <authorList>
            <person name="Sayadi A."/>
        </authorList>
    </citation>
    <scope>NUCLEOTIDE SEQUENCE</scope>
</reference>
<evidence type="ECO:0000313" key="2">
    <source>
        <dbReference type="EMBL" id="CAH1960888.1"/>
    </source>
</evidence>
<gene>
    <name evidence="2" type="ORF">ACAOBT_LOCUS3860</name>
</gene>
<accession>A0A9P0JZW1</accession>
<organism evidence="2 3">
    <name type="scientific">Acanthoscelides obtectus</name>
    <name type="common">Bean weevil</name>
    <name type="synonym">Bruchus obtectus</name>
    <dbReference type="NCBI Taxonomy" id="200917"/>
    <lineage>
        <taxon>Eukaryota</taxon>
        <taxon>Metazoa</taxon>
        <taxon>Ecdysozoa</taxon>
        <taxon>Arthropoda</taxon>
        <taxon>Hexapoda</taxon>
        <taxon>Insecta</taxon>
        <taxon>Pterygota</taxon>
        <taxon>Neoptera</taxon>
        <taxon>Endopterygota</taxon>
        <taxon>Coleoptera</taxon>
        <taxon>Polyphaga</taxon>
        <taxon>Cucujiformia</taxon>
        <taxon>Chrysomeloidea</taxon>
        <taxon>Chrysomelidae</taxon>
        <taxon>Bruchinae</taxon>
        <taxon>Bruchini</taxon>
        <taxon>Acanthoscelides</taxon>
    </lineage>
</organism>
<keyword evidence="3" id="KW-1185">Reference proteome</keyword>
<dbReference type="Proteomes" id="UP001152888">
    <property type="component" value="Unassembled WGS sequence"/>
</dbReference>
<proteinExistence type="predicted"/>